<dbReference type="Gene3D" id="3.40.50.12780">
    <property type="entry name" value="N-terminal domain of ligase-like"/>
    <property type="match status" value="1"/>
</dbReference>
<proteinExistence type="predicted"/>
<evidence type="ECO:0000259" key="1">
    <source>
        <dbReference type="Pfam" id="PF00501"/>
    </source>
</evidence>
<name>A0A4Q6XTZ6_9SPHN</name>
<dbReference type="Gene3D" id="3.30.300.30">
    <property type="match status" value="1"/>
</dbReference>
<dbReference type="Pfam" id="PF13193">
    <property type="entry name" value="AMP-binding_C"/>
    <property type="match status" value="1"/>
</dbReference>
<comment type="caution">
    <text evidence="3">The sequence shown here is derived from an EMBL/GenBank/DDBJ whole genome shotgun (WGS) entry which is preliminary data.</text>
</comment>
<protein>
    <submittedName>
        <fullName evidence="3">Long-chain fatty acid--CoA ligase</fullName>
    </submittedName>
</protein>
<accession>A0A4Q6XTZ6</accession>
<feature type="domain" description="AMP-dependent synthetase/ligase" evidence="1">
    <location>
        <begin position="9"/>
        <end position="370"/>
    </location>
</feature>
<dbReference type="InterPro" id="IPR020845">
    <property type="entry name" value="AMP-binding_CS"/>
</dbReference>
<dbReference type="InterPro" id="IPR000873">
    <property type="entry name" value="AMP-dep_synth/lig_dom"/>
</dbReference>
<sequence>MNVALLLSRSASITPSAPALAHGRELLLDYSGLWRRVTMLSEGLGQIAEPGDRIVVAMKNLPDYLVLIFAALHRGLIIVPVNSALQVREVEHCVADSGAVICFSDADHVGGLATLLGKVDTLRAVIDVESAGFQALYVEPTDQMPAEKQSQDPAWIFYTSGTTGKPKGATLSHGALRAMATAQLCDYGTPSDGACIVHHAPLSHASGLLAIPFTAGGALHVIPGPDDRSAEGVLGLTSHWRNAYLFSAPTFLNRLVACASASLAVASGIETIFFGGAPMYVEDLARALAVLGPRLAQIYGQGESPMTISGVPAHAYGSASGEALGRLMASAGWVRSGVEVAILDDNGERALAGKPGMVVVRGDVVMSSYWNMPEATASTLVGGWLHTGDIGVFDENGLLSLIDRAKEVIISGGLNVYPREVEEVLLSHPDVGEVSVVGLPDAEWGEIIAAAVVPRDGLTIKLKELDALCLESIARFKRPKKYFFLNELPKSAYGKILKREVVSLLLSETHNNFAG</sequence>
<dbReference type="SUPFAM" id="SSF56801">
    <property type="entry name" value="Acetyl-CoA synthetase-like"/>
    <property type="match status" value="1"/>
</dbReference>
<gene>
    <name evidence="3" type="ORF">EWE75_16140</name>
</gene>
<organism evidence="3 4">
    <name type="scientific">Sphingomonas populi</name>
    <dbReference type="NCBI Taxonomy" id="2484750"/>
    <lineage>
        <taxon>Bacteria</taxon>
        <taxon>Pseudomonadati</taxon>
        <taxon>Pseudomonadota</taxon>
        <taxon>Alphaproteobacteria</taxon>
        <taxon>Sphingomonadales</taxon>
        <taxon>Sphingomonadaceae</taxon>
        <taxon>Sphingomonas</taxon>
    </lineage>
</organism>
<dbReference type="GO" id="GO:0006631">
    <property type="term" value="P:fatty acid metabolic process"/>
    <property type="evidence" value="ECO:0007669"/>
    <property type="project" value="TreeGrafter"/>
</dbReference>
<evidence type="ECO:0000259" key="2">
    <source>
        <dbReference type="Pfam" id="PF13193"/>
    </source>
</evidence>
<dbReference type="AlphaFoldDB" id="A0A4Q6XTZ6"/>
<keyword evidence="3" id="KW-0436">Ligase</keyword>
<feature type="domain" description="AMP-binding enzyme C-terminal" evidence="2">
    <location>
        <begin position="420"/>
        <end position="495"/>
    </location>
</feature>
<dbReference type="PROSITE" id="PS00455">
    <property type="entry name" value="AMP_BINDING"/>
    <property type="match status" value="1"/>
</dbReference>
<dbReference type="InterPro" id="IPR025110">
    <property type="entry name" value="AMP-bd_C"/>
</dbReference>
<dbReference type="OrthoDB" id="9803968at2"/>
<dbReference type="PANTHER" id="PTHR43201:SF32">
    <property type="entry name" value="2-SUCCINYLBENZOATE--COA LIGASE, CHLOROPLASTIC_PEROXISOMAL"/>
    <property type="match status" value="1"/>
</dbReference>
<dbReference type="InterPro" id="IPR042099">
    <property type="entry name" value="ANL_N_sf"/>
</dbReference>
<evidence type="ECO:0000313" key="3">
    <source>
        <dbReference type="EMBL" id="RZF63441.1"/>
    </source>
</evidence>
<dbReference type="PANTHER" id="PTHR43201">
    <property type="entry name" value="ACYL-COA SYNTHETASE"/>
    <property type="match status" value="1"/>
</dbReference>
<dbReference type="Proteomes" id="UP000292085">
    <property type="component" value="Unassembled WGS sequence"/>
</dbReference>
<dbReference type="EMBL" id="SGIS01000026">
    <property type="protein sequence ID" value="RZF63441.1"/>
    <property type="molecule type" value="Genomic_DNA"/>
</dbReference>
<dbReference type="InterPro" id="IPR045851">
    <property type="entry name" value="AMP-bd_C_sf"/>
</dbReference>
<keyword evidence="4" id="KW-1185">Reference proteome</keyword>
<dbReference type="RefSeq" id="WP_130159129.1">
    <property type="nucleotide sequence ID" value="NZ_SGIS01000026.1"/>
</dbReference>
<dbReference type="Pfam" id="PF00501">
    <property type="entry name" value="AMP-binding"/>
    <property type="match status" value="1"/>
</dbReference>
<reference evidence="3 4" key="1">
    <citation type="submission" date="2019-02" db="EMBL/GenBank/DDBJ databases">
        <authorList>
            <person name="Li Y."/>
        </authorList>
    </citation>
    <scope>NUCLEOTIDE SEQUENCE [LARGE SCALE GENOMIC DNA]</scope>
    <source>
        <strain evidence="3 4">3-7</strain>
    </source>
</reference>
<dbReference type="GO" id="GO:0031956">
    <property type="term" value="F:medium-chain fatty acid-CoA ligase activity"/>
    <property type="evidence" value="ECO:0007669"/>
    <property type="project" value="TreeGrafter"/>
</dbReference>
<evidence type="ECO:0000313" key="4">
    <source>
        <dbReference type="Proteomes" id="UP000292085"/>
    </source>
</evidence>